<dbReference type="PANTHER" id="PTHR47595">
    <property type="entry name" value="HEAT SHOCK 70 KDA PROTEIN 14"/>
    <property type="match status" value="1"/>
</dbReference>
<organism evidence="3 4">
    <name type="scientific">Ceutorhynchus assimilis</name>
    <name type="common">cabbage seed weevil</name>
    <dbReference type="NCBI Taxonomy" id="467358"/>
    <lineage>
        <taxon>Eukaryota</taxon>
        <taxon>Metazoa</taxon>
        <taxon>Ecdysozoa</taxon>
        <taxon>Arthropoda</taxon>
        <taxon>Hexapoda</taxon>
        <taxon>Insecta</taxon>
        <taxon>Pterygota</taxon>
        <taxon>Neoptera</taxon>
        <taxon>Endopterygota</taxon>
        <taxon>Coleoptera</taxon>
        <taxon>Polyphaga</taxon>
        <taxon>Cucujiformia</taxon>
        <taxon>Curculionidae</taxon>
        <taxon>Ceutorhynchinae</taxon>
        <taxon>Ceutorhynchus</taxon>
    </lineage>
</organism>
<dbReference type="InterPro" id="IPR044822">
    <property type="entry name" value="Myb_DNA-bind_4"/>
</dbReference>
<feature type="region of interest" description="Disordered" evidence="1">
    <location>
        <begin position="43"/>
        <end position="78"/>
    </location>
</feature>
<feature type="compositionally biased region" description="Basic and acidic residues" evidence="1">
    <location>
        <begin position="244"/>
        <end position="258"/>
    </location>
</feature>
<accession>A0A9N9MX64</accession>
<feature type="region of interest" description="Disordered" evidence="1">
    <location>
        <begin position="232"/>
        <end position="258"/>
    </location>
</feature>
<dbReference type="EMBL" id="OU892283">
    <property type="protein sequence ID" value="CAG9772049.1"/>
    <property type="molecule type" value="Genomic_DNA"/>
</dbReference>
<feature type="domain" description="Myb/SANT-like DNA-binding" evidence="2">
    <location>
        <begin position="84"/>
        <end position="168"/>
    </location>
</feature>
<dbReference type="OrthoDB" id="6780881at2759"/>
<protein>
    <recommendedName>
        <fullName evidence="2">Myb/SANT-like DNA-binding domain-containing protein</fullName>
    </recommendedName>
</protein>
<dbReference type="AlphaFoldDB" id="A0A9N9MX64"/>
<reference evidence="3" key="1">
    <citation type="submission" date="2022-01" db="EMBL/GenBank/DDBJ databases">
        <authorList>
            <person name="King R."/>
        </authorList>
    </citation>
    <scope>NUCLEOTIDE SEQUENCE</scope>
</reference>
<evidence type="ECO:0000256" key="1">
    <source>
        <dbReference type="SAM" id="MobiDB-lite"/>
    </source>
</evidence>
<dbReference type="Pfam" id="PF13837">
    <property type="entry name" value="Myb_DNA-bind_4"/>
    <property type="match status" value="1"/>
</dbReference>
<proteinExistence type="predicted"/>
<sequence length="276" mass="31946">MFEIVTDADGNPIRNSMGHFLIVKKGTDQQFWLPEDQIQLEENRTDERLTEKKDNMSAEDNLEIRDRAGPSSCSQSSKDEPFIWSERAVLLLLEQYECHVEEFKKNLRHERIWSSIAAQLIEKGHLVNGRQCSIKWTGLKRTYKNIKDQKDRSGASAVSWPFYSAMTTLLGDKAYMKPVALASSTGQPKNLTGDCSKGVYIISLKPPQKKMKPMKKDAVLKELTDRTNKLQESINKQNIKRHREKAEREERKAKQHAEKMEMQRAFLDIFKKMAEK</sequence>
<keyword evidence="4" id="KW-1185">Reference proteome</keyword>
<evidence type="ECO:0000313" key="3">
    <source>
        <dbReference type="EMBL" id="CAG9772049.1"/>
    </source>
</evidence>
<dbReference type="Gene3D" id="1.10.10.60">
    <property type="entry name" value="Homeodomain-like"/>
    <property type="match status" value="1"/>
</dbReference>
<feature type="compositionally biased region" description="Basic and acidic residues" evidence="1">
    <location>
        <begin position="43"/>
        <end position="68"/>
    </location>
</feature>
<evidence type="ECO:0000313" key="4">
    <source>
        <dbReference type="Proteomes" id="UP001152799"/>
    </source>
</evidence>
<dbReference type="Proteomes" id="UP001152799">
    <property type="component" value="Chromosome 7"/>
</dbReference>
<dbReference type="PANTHER" id="PTHR47595:SF1">
    <property type="entry name" value="MYB_SANT-LIKE DNA-BINDING DOMAIN-CONTAINING PROTEIN"/>
    <property type="match status" value="1"/>
</dbReference>
<evidence type="ECO:0000259" key="2">
    <source>
        <dbReference type="Pfam" id="PF13837"/>
    </source>
</evidence>
<gene>
    <name evidence="3" type="ORF">CEUTPL_LOCUS12471</name>
</gene>
<name>A0A9N9MX64_9CUCU</name>